<sequence>MRALVLGIIIILAPNLYAKEPIPVTAWTKKILLNALSVDHKSIDEEPQEYKAGFTINSWDALKVFLGGYAETIREKELSVHPLFLIEPQVVDSGDVSGMRFSRVNTEILLPEINVKVAFSLLVIATTQPSSSPYIIQSISMVKEEK</sequence>
<proteinExistence type="predicted"/>
<dbReference type="EMBL" id="JBGORX010000003">
    <property type="protein sequence ID" value="MFJ1268885.1"/>
    <property type="molecule type" value="Genomic_DNA"/>
</dbReference>
<keyword evidence="2" id="KW-1185">Reference proteome</keyword>
<name>A0ABW8DBK0_9GAMM</name>
<gene>
    <name evidence="1" type="ORF">ACD661_09985</name>
</gene>
<dbReference type="RefSeq" id="WP_400187712.1">
    <property type="nucleotide sequence ID" value="NZ_JBGORX010000003.1"/>
</dbReference>
<organism evidence="1 2">
    <name type="scientific">Legionella lytica</name>
    <dbReference type="NCBI Taxonomy" id="96232"/>
    <lineage>
        <taxon>Bacteria</taxon>
        <taxon>Pseudomonadati</taxon>
        <taxon>Pseudomonadota</taxon>
        <taxon>Gammaproteobacteria</taxon>
        <taxon>Legionellales</taxon>
        <taxon>Legionellaceae</taxon>
        <taxon>Legionella</taxon>
    </lineage>
</organism>
<dbReference type="Proteomes" id="UP001615550">
    <property type="component" value="Unassembled WGS sequence"/>
</dbReference>
<comment type="caution">
    <text evidence="1">The sequence shown here is derived from an EMBL/GenBank/DDBJ whole genome shotgun (WGS) entry which is preliminary data.</text>
</comment>
<evidence type="ECO:0000313" key="1">
    <source>
        <dbReference type="EMBL" id="MFJ1268885.1"/>
    </source>
</evidence>
<reference evidence="1 2" key="1">
    <citation type="submission" date="2024-08" db="EMBL/GenBank/DDBJ databases">
        <title>Draft Genome Sequence of Legionella lytica strain DSB2004, Isolated From a Fire Sprinkler System.</title>
        <authorList>
            <person name="Everhart A.D."/>
            <person name="Kidane D.T."/>
            <person name="Farone A.L."/>
            <person name="Farone M.B."/>
        </authorList>
    </citation>
    <scope>NUCLEOTIDE SEQUENCE [LARGE SCALE GENOMIC DNA]</scope>
    <source>
        <strain evidence="1 2">DSB2004</strain>
    </source>
</reference>
<protein>
    <submittedName>
        <fullName evidence="1">Uncharacterized protein</fullName>
    </submittedName>
</protein>
<accession>A0ABW8DBK0</accession>
<evidence type="ECO:0000313" key="2">
    <source>
        <dbReference type="Proteomes" id="UP001615550"/>
    </source>
</evidence>